<reference evidence="1 2" key="1">
    <citation type="submission" date="2018-08" db="EMBL/GenBank/DDBJ databases">
        <title>A genome reference for cultivated species of the human gut microbiota.</title>
        <authorList>
            <person name="Zou Y."/>
            <person name="Xue W."/>
            <person name="Luo G."/>
        </authorList>
    </citation>
    <scope>NUCLEOTIDE SEQUENCE [LARGE SCALE GENOMIC DNA]</scope>
    <source>
        <strain evidence="1 2">AM29-10</strain>
    </source>
</reference>
<evidence type="ECO:0000313" key="2">
    <source>
        <dbReference type="Proteomes" id="UP000285290"/>
    </source>
</evidence>
<evidence type="ECO:0000313" key="1">
    <source>
        <dbReference type="EMBL" id="RHE30921.1"/>
    </source>
</evidence>
<gene>
    <name evidence="1" type="ORF">DW753_12205</name>
</gene>
<protein>
    <submittedName>
        <fullName evidence="1">Uncharacterized protein</fullName>
    </submittedName>
</protein>
<sequence>MAKQKKLLSDLRSCMHCKYFWGHNNLCVKKNCCGVMKDNRPKIPAECVGCPYYRREGYCFPCMRKLTGK</sequence>
<proteinExistence type="predicted"/>
<dbReference type="AlphaFoldDB" id="A0A414IR45"/>
<dbReference type="Proteomes" id="UP000285290">
    <property type="component" value="Unassembled WGS sequence"/>
</dbReference>
<accession>A0A414IR45</accession>
<organism evidence="1 2">
    <name type="scientific">Agathobacter rectalis</name>
    <dbReference type="NCBI Taxonomy" id="39491"/>
    <lineage>
        <taxon>Bacteria</taxon>
        <taxon>Bacillati</taxon>
        <taxon>Bacillota</taxon>
        <taxon>Clostridia</taxon>
        <taxon>Lachnospirales</taxon>
        <taxon>Lachnospiraceae</taxon>
        <taxon>Agathobacter</taxon>
    </lineage>
</organism>
<comment type="caution">
    <text evidence="1">The sequence shown here is derived from an EMBL/GenBank/DDBJ whole genome shotgun (WGS) entry which is preliminary data.</text>
</comment>
<dbReference type="EMBL" id="QSKC01000018">
    <property type="protein sequence ID" value="RHE30921.1"/>
    <property type="molecule type" value="Genomic_DNA"/>
</dbReference>
<dbReference type="RefSeq" id="WP_117997993.1">
    <property type="nucleotide sequence ID" value="NZ_QRWK01000017.1"/>
</dbReference>
<name>A0A414IR45_9FIRM</name>